<dbReference type="Pfam" id="PF18758">
    <property type="entry name" value="KDZ"/>
    <property type="match status" value="1"/>
</dbReference>
<dbReference type="PANTHER" id="PTHR33096">
    <property type="entry name" value="CXC2 DOMAIN-CONTAINING PROTEIN"/>
    <property type="match status" value="1"/>
</dbReference>
<proteinExistence type="predicted"/>
<dbReference type="EMBL" id="KN822015">
    <property type="protein sequence ID" value="KIM66827.1"/>
    <property type="molecule type" value="Genomic_DNA"/>
</dbReference>
<dbReference type="Proteomes" id="UP000053989">
    <property type="component" value="Unassembled WGS sequence"/>
</dbReference>
<keyword evidence="2" id="KW-1185">Reference proteome</keyword>
<dbReference type="OrthoDB" id="3253684at2759"/>
<gene>
    <name evidence="1" type="ORF">SCLCIDRAFT_73551</name>
</gene>
<dbReference type="PANTHER" id="PTHR33096:SF1">
    <property type="entry name" value="CXC1-LIKE CYSTEINE CLUSTER ASSOCIATED WITH KDZ TRANSPOSASES DOMAIN-CONTAINING PROTEIN"/>
    <property type="match status" value="1"/>
</dbReference>
<feature type="non-terminal residue" evidence="1">
    <location>
        <position position="1"/>
    </location>
</feature>
<feature type="non-terminal residue" evidence="1">
    <location>
        <position position="186"/>
    </location>
</feature>
<evidence type="ECO:0000313" key="1">
    <source>
        <dbReference type="EMBL" id="KIM66827.1"/>
    </source>
</evidence>
<dbReference type="InParanoid" id="A0A0C3APD1"/>
<dbReference type="InterPro" id="IPR040521">
    <property type="entry name" value="KDZ"/>
</dbReference>
<name>A0A0C3APD1_9AGAM</name>
<protein>
    <submittedName>
        <fullName evidence="1">Uncharacterized protein</fullName>
    </submittedName>
</protein>
<reference evidence="2" key="2">
    <citation type="submission" date="2015-01" db="EMBL/GenBank/DDBJ databases">
        <title>Evolutionary Origins and Diversification of the Mycorrhizal Mutualists.</title>
        <authorList>
            <consortium name="DOE Joint Genome Institute"/>
            <consortium name="Mycorrhizal Genomics Consortium"/>
            <person name="Kohler A."/>
            <person name="Kuo A."/>
            <person name="Nagy L.G."/>
            <person name="Floudas D."/>
            <person name="Copeland A."/>
            <person name="Barry K.W."/>
            <person name="Cichocki N."/>
            <person name="Veneault-Fourrey C."/>
            <person name="LaButti K."/>
            <person name="Lindquist E.A."/>
            <person name="Lipzen A."/>
            <person name="Lundell T."/>
            <person name="Morin E."/>
            <person name="Murat C."/>
            <person name="Riley R."/>
            <person name="Ohm R."/>
            <person name="Sun H."/>
            <person name="Tunlid A."/>
            <person name="Henrissat B."/>
            <person name="Grigoriev I.V."/>
            <person name="Hibbett D.S."/>
            <person name="Martin F."/>
        </authorList>
    </citation>
    <scope>NUCLEOTIDE SEQUENCE [LARGE SCALE GENOMIC DNA]</scope>
    <source>
        <strain evidence="2">Foug A</strain>
    </source>
</reference>
<sequence length="186" mass="20433">CFAGTSFGRPLSDGGDIHVAMDSNFHHRHCRSASDSPPFYDPVYFLPKSQVDAIGAHIEKQRKTPLKVCKALVPDEAIDSCESSYEAADGKKQKASMDTFNDTGVMALICRHDIPPFFANIDSPSEQQKYAMVLLAHLFTLLPLHATAVGLYDVGCVLNRSISLYNIIPDQVAAQLRFATTAMHAY</sequence>
<accession>A0A0C3APD1</accession>
<organism evidence="1 2">
    <name type="scientific">Scleroderma citrinum Foug A</name>
    <dbReference type="NCBI Taxonomy" id="1036808"/>
    <lineage>
        <taxon>Eukaryota</taxon>
        <taxon>Fungi</taxon>
        <taxon>Dikarya</taxon>
        <taxon>Basidiomycota</taxon>
        <taxon>Agaricomycotina</taxon>
        <taxon>Agaricomycetes</taxon>
        <taxon>Agaricomycetidae</taxon>
        <taxon>Boletales</taxon>
        <taxon>Sclerodermatineae</taxon>
        <taxon>Sclerodermataceae</taxon>
        <taxon>Scleroderma</taxon>
    </lineage>
</organism>
<dbReference type="HOGENOM" id="CLU_004552_1_0_1"/>
<dbReference type="AlphaFoldDB" id="A0A0C3APD1"/>
<reference evidence="1 2" key="1">
    <citation type="submission" date="2014-04" db="EMBL/GenBank/DDBJ databases">
        <authorList>
            <consortium name="DOE Joint Genome Institute"/>
            <person name="Kuo A."/>
            <person name="Kohler A."/>
            <person name="Nagy L.G."/>
            <person name="Floudas D."/>
            <person name="Copeland A."/>
            <person name="Barry K.W."/>
            <person name="Cichocki N."/>
            <person name="Veneault-Fourrey C."/>
            <person name="LaButti K."/>
            <person name="Lindquist E.A."/>
            <person name="Lipzen A."/>
            <person name="Lundell T."/>
            <person name="Morin E."/>
            <person name="Murat C."/>
            <person name="Sun H."/>
            <person name="Tunlid A."/>
            <person name="Henrissat B."/>
            <person name="Grigoriev I.V."/>
            <person name="Hibbett D.S."/>
            <person name="Martin F."/>
            <person name="Nordberg H.P."/>
            <person name="Cantor M.N."/>
            <person name="Hua S.X."/>
        </authorList>
    </citation>
    <scope>NUCLEOTIDE SEQUENCE [LARGE SCALE GENOMIC DNA]</scope>
    <source>
        <strain evidence="1 2">Foug A</strain>
    </source>
</reference>
<dbReference type="STRING" id="1036808.A0A0C3APD1"/>
<evidence type="ECO:0000313" key="2">
    <source>
        <dbReference type="Proteomes" id="UP000053989"/>
    </source>
</evidence>